<dbReference type="InterPro" id="IPR018212">
    <property type="entry name" value="Na/solute_symporter_CS"/>
</dbReference>
<comment type="similarity">
    <text evidence="2 6">Belongs to the sodium:solute symporter (SSF) (TC 2.A.21) family.</text>
</comment>
<feature type="transmembrane region" description="Helical" evidence="7">
    <location>
        <begin position="233"/>
        <end position="255"/>
    </location>
</feature>
<keyword evidence="9" id="KW-1185">Reference proteome</keyword>
<accession>A0A5B9EGF3</accession>
<feature type="transmembrane region" description="Helical" evidence="7">
    <location>
        <begin position="511"/>
        <end position="530"/>
    </location>
</feature>
<evidence type="ECO:0000313" key="8">
    <source>
        <dbReference type="EMBL" id="QEE31303.1"/>
    </source>
</evidence>
<feature type="transmembrane region" description="Helical" evidence="7">
    <location>
        <begin position="68"/>
        <end position="89"/>
    </location>
</feature>
<organism evidence="8 9">
    <name type="scientific">Terriglobus albidus</name>
    <dbReference type="NCBI Taxonomy" id="1592106"/>
    <lineage>
        <taxon>Bacteria</taxon>
        <taxon>Pseudomonadati</taxon>
        <taxon>Acidobacteriota</taxon>
        <taxon>Terriglobia</taxon>
        <taxon>Terriglobales</taxon>
        <taxon>Acidobacteriaceae</taxon>
        <taxon>Terriglobus</taxon>
    </lineage>
</organism>
<keyword evidence="3 7" id="KW-0812">Transmembrane</keyword>
<sequence length="581" mass="63068">MLVYFVFVLGIGFTLKRYMRTSNDFFLAGRSIPAWICGLAFISANLGAQEVIGMGASGAKYGIATSHFYWIGAVPAMVFVGIFMMPFYYGSKARSVPEYLRLRFDEKTRAVNAFSFAIMTVFSSGISMYAMALLIQTLGLFRGIIPDQYIFHVSVLLSAVIVLAYIFLGGLTSAIYNEVLQFFLIVAGFAPLVWVGLKNVGGWHGIQQRLPGAMTHSWQGMTHANTNPLGVEWFGLVMGLGFVLSFGYWCTDFLVVQRAMAANSEESARRVPLIAAIPKMFFPFLVILPGLIAVSVPAVQHVAENHLVGSSTAGTSLGIIPQKVNPVSGAPMLDDKGQPVYNYDLAIPALLLHYFPSGILGLGLTALLASFMSGMAGNVTAFNTVWTYDIYQSYINKRATDAHYLMMGRIATIGGILLSIGAAYAATSFNNIMDALQLVFSFVNAPLFATFLLGMFWKRTTGHGAFSGLILGTGAALLHHGLTLPQDAAPGLHGAWIKLVHTYPSDMAQNFWTAIVAFSVNLLVTVAISLMTKPRPEPELVGLVYSLTPKPVEEHLAWWQKPASLAIAVLVLLVILNLVFA</sequence>
<dbReference type="PANTHER" id="PTHR11819:SF195">
    <property type="entry name" value="SODIUM_GLUCOSE COTRANSPORTER 4"/>
    <property type="match status" value="1"/>
</dbReference>
<dbReference type="OrthoDB" id="9789704at2"/>
<dbReference type="Proteomes" id="UP000321820">
    <property type="component" value="Chromosome"/>
</dbReference>
<evidence type="ECO:0000256" key="4">
    <source>
        <dbReference type="ARBA" id="ARBA00022989"/>
    </source>
</evidence>
<evidence type="ECO:0000256" key="2">
    <source>
        <dbReference type="ARBA" id="ARBA00006434"/>
    </source>
</evidence>
<keyword evidence="4 7" id="KW-1133">Transmembrane helix</keyword>
<feature type="transmembrane region" description="Helical" evidence="7">
    <location>
        <begin position="438"/>
        <end position="457"/>
    </location>
</feature>
<dbReference type="PANTHER" id="PTHR11819">
    <property type="entry name" value="SOLUTE CARRIER FAMILY 5"/>
    <property type="match status" value="1"/>
</dbReference>
<dbReference type="GO" id="GO:0005886">
    <property type="term" value="C:plasma membrane"/>
    <property type="evidence" value="ECO:0007669"/>
    <property type="project" value="TreeGrafter"/>
</dbReference>
<dbReference type="InterPro" id="IPR038377">
    <property type="entry name" value="Na/Glc_symporter_sf"/>
</dbReference>
<feature type="transmembrane region" description="Helical" evidence="7">
    <location>
        <begin position="180"/>
        <end position="197"/>
    </location>
</feature>
<keyword evidence="5 7" id="KW-0472">Membrane</keyword>
<dbReference type="PROSITE" id="PS50283">
    <property type="entry name" value="NA_SOLUT_SYMP_3"/>
    <property type="match status" value="1"/>
</dbReference>
<dbReference type="InterPro" id="IPR001734">
    <property type="entry name" value="Na/solute_symporter"/>
</dbReference>
<evidence type="ECO:0000256" key="3">
    <source>
        <dbReference type="ARBA" id="ARBA00022692"/>
    </source>
</evidence>
<evidence type="ECO:0000313" key="9">
    <source>
        <dbReference type="Proteomes" id="UP000321820"/>
    </source>
</evidence>
<dbReference type="Pfam" id="PF00474">
    <property type="entry name" value="SSF"/>
    <property type="match status" value="1"/>
</dbReference>
<evidence type="ECO:0000256" key="7">
    <source>
        <dbReference type="SAM" id="Phobius"/>
    </source>
</evidence>
<gene>
    <name evidence="8" type="ORF">FTW19_11310</name>
</gene>
<protein>
    <submittedName>
        <fullName evidence="8">Sodium/solute symporter</fullName>
    </submittedName>
</protein>
<proteinExistence type="inferred from homology"/>
<reference evidence="8 9" key="1">
    <citation type="submission" date="2019-08" db="EMBL/GenBank/DDBJ databases">
        <title>Complete genome sequence of Terriglobus albidus strain ORNL.</title>
        <authorList>
            <person name="Podar M."/>
        </authorList>
    </citation>
    <scope>NUCLEOTIDE SEQUENCE [LARGE SCALE GENOMIC DNA]</scope>
    <source>
        <strain evidence="8 9">ORNL</strain>
    </source>
</reference>
<dbReference type="Gene3D" id="1.20.1730.10">
    <property type="entry name" value="Sodium/glucose cotransporter"/>
    <property type="match status" value="1"/>
</dbReference>
<feature type="transmembrane region" description="Helical" evidence="7">
    <location>
        <begin position="404"/>
        <end position="426"/>
    </location>
</feature>
<dbReference type="CDD" id="cd11478">
    <property type="entry name" value="SLC5sbd_u2"/>
    <property type="match status" value="1"/>
</dbReference>
<feature type="transmembrane region" description="Helical" evidence="7">
    <location>
        <begin position="25"/>
        <end position="48"/>
    </location>
</feature>
<feature type="transmembrane region" description="Helical" evidence="7">
    <location>
        <begin position="149"/>
        <end position="168"/>
    </location>
</feature>
<name>A0A5B9EGF3_9BACT</name>
<dbReference type="AlphaFoldDB" id="A0A5B9EGF3"/>
<feature type="transmembrane region" description="Helical" evidence="7">
    <location>
        <begin position="110"/>
        <end position="137"/>
    </location>
</feature>
<dbReference type="PROSITE" id="PS00457">
    <property type="entry name" value="NA_SOLUT_SYMP_2"/>
    <property type="match status" value="1"/>
</dbReference>
<dbReference type="EMBL" id="CP042806">
    <property type="protein sequence ID" value="QEE31303.1"/>
    <property type="molecule type" value="Genomic_DNA"/>
</dbReference>
<dbReference type="GO" id="GO:0005412">
    <property type="term" value="F:D-glucose:sodium symporter activity"/>
    <property type="evidence" value="ECO:0007669"/>
    <property type="project" value="TreeGrafter"/>
</dbReference>
<feature type="transmembrane region" description="Helical" evidence="7">
    <location>
        <begin position="276"/>
        <end position="299"/>
    </location>
</feature>
<comment type="subcellular location">
    <subcellularLocation>
        <location evidence="1">Membrane</location>
        <topology evidence="1">Multi-pass membrane protein</topology>
    </subcellularLocation>
</comment>
<dbReference type="KEGG" id="talb:FTW19_11310"/>
<dbReference type="NCBIfam" id="TIGR00813">
    <property type="entry name" value="sss"/>
    <property type="match status" value="1"/>
</dbReference>
<evidence type="ECO:0000256" key="5">
    <source>
        <dbReference type="ARBA" id="ARBA00023136"/>
    </source>
</evidence>
<evidence type="ECO:0000256" key="6">
    <source>
        <dbReference type="RuleBase" id="RU362091"/>
    </source>
</evidence>
<feature type="transmembrane region" description="Helical" evidence="7">
    <location>
        <begin position="563"/>
        <end position="580"/>
    </location>
</feature>
<evidence type="ECO:0000256" key="1">
    <source>
        <dbReference type="ARBA" id="ARBA00004141"/>
    </source>
</evidence>